<comment type="catalytic activity">
    <reaction evidence="4">
        <text>N-terminal L-arginyl-[protein] + L-leucyl-tRNA(Leu) = N-terminal L-leucyl-L-arginyl-[protein] + tRNA(Leu) + H(+)</text>
        <dbReference type="Rhea" id="RHEA:50416"/>
        <dbReference type="Rhea" id="RHEA-COMP:9613"/>
        <dbReference type="Rhea" id="RHEA-COMP:9622"/>
        <dbReference type="Rhea" id="RHEA-COMP:12672"/>
        <dbReference type="Rhea" id="RHEA-COMP:12673"/>
        <dbReference type="ChEBI" id="CHEBI:15378"/>
        <dbReference type="ChEBI" id="CHEBI:64719"/>
        <dbReference type="ChEBI" id="CHEBI:78442"/>
        <dbReference type="ChEBI" id="CHEBI:78494"/>
        <dbReference type="ChEBI" id="CHEBI:133044"/>
        <dbReference type="EC" id="2.3.2.6"/>
    </reaction>
</comment>
<keyword evidence="3 4" id="KW-0012">Acyltransferase</keyword>
<dbReference type="Pfam" id="PF03588">
    <property type="entry name" value="Leu_Phe_trans"/>
    <property type="match status" value="1"/>
</dbReference>
<dbReference type="Gene3D" id="3.40.630.70">
    <property type="entry name" value="Leucyl/phenylalanyl-tRNA-protein transferase, C-terminal domain"/>
    <property type="match status" value="1"/>
</dbReference>
<comment type="catalytic activity">
    <reaction evidence="4">
        <text>L-phenylalanyl-tRNA(Phe) + an N-terminal L-alpha-aminoacyl-[protein] = an N-terminal L-phenylalanyl-L-alpha-aminoacyl-[protein] + tRNA(Phe)</text>
        <dbReference type="Rhea" id="RHEA:43632"/>
        <dbReference type="Rhea" id="RHEA-COMP:9668"/>
        <dbReference type="Rhea" id="RHEA-COMP:9699"/>
        <dbReference type="Rhea" id="RHEA-COMP:10636"/>
        <dbReference type="Rhea" id="RHEA-COMP:10637"/>
        <dbReference type="ChEBI" id="CHEBI:78442"/>
        <dbReference type="ChEBI" id="CHEBI:78531"/>
        <dbReference type="ChEBI" id="CHEBI:78597"/>
        <dbReference type="ChEBI" id="CHEBI:83561"/>
        <dbReference type="EC" id="2.3.2.6"/>
    </reaction>
</comment>
<comment type="catalytic activity">
    <reaction evidence="4">
        <text>N-terminal L-lysyl-[protein] + L-leucyl-tRNA(Leu) = N-terminal L-leucyl-L-lysyl-[protein] + tRNA(Leu) + H(+)</text>
        <dbReference type="Rhea" id="RHEA:12340"/>
        <dbReference type="Rhea" id="RHEA-COMP:9613"/>
        <dbReference type="Rhea" id="RHEA-COMP:9622"/>
        <dbReference type="Rhea" id="RHEA-COMP:12670"/>
        <dbReference type="Rhea" id="RHEA-COMP:12671"/>
        <dbReference type="ChEBI" id="CHEBI:15378"/>
        <dbReference type="ChEBI" id="CHEBI:65249"/>
        <dbReference type="ChEBI" id="CHEBI:78442"/>
        <dbReference type="ChEBI" id="CHEBI:78494"/>
        <dbReference type="ChEBI" id="CHEBI:133043"/>
        <dbReference type="EC" id="2.3.2.6"/>
    </reaction>
</comment>
<dbReference type="Proteomes" id="UP001267878">
    <property type="component" value="Unassembled WGS sequence"/>
</dbReference>
<keyword evidence="1 4" id="KW-0963">Cytoplasm</keyword>
<evidence type="ECO:0000256" key="4">
    <source>
        <dbReference type="HAMAP-Rule" id="MF_00688"/>
    </source>
</evidence>
<dbReference type="Gene3D" id="3.30.70.3550">
    <property type="entry name" value="Leucyl/phenylalanyl-tRNA-protein transferase, N-terminal domain"/>
    <property type="match status" value="1"/>
</dbReference>
<reference evidence="5 6" key="1">
    <citation type="submission" date="2023-07" db="EMBL/GenBank/DDBJ databases">
        <title>Sorghum-associated microbial communities from plants grown in Nebraska, USA.</title>
        <authorList>
            <person name="Schachtman D."/>
        </authorList>
    </citation>
    <scope>NUCLEOTIDE SEQUENCE [LARGE SCALE GENOMIC DNA]</scope>
    <source>
        <strain evidence="5 6">BE187</strain>
    </source>
</reference>
<keyword evidence="6" id="KW-1185">Reference proteome</keyword>
<comment type="similarity">
    <text evidence="4">Belongs to the L/F-transferase family.</text>
</comment>
<accession>A0ABU1VMX4</accession>
<dbReference type="HAMAP" id="MF_00688">
    <property type="entry name" value="Leu_Phe_trans"/>
    <property type="match status" value="1"/>
</dbReference>
<comment type="caution">
    <text evidence="5">The sequence shown here is derived from an EMBL/GenBank/DDBJ whole genome shotgun (WGS) entry which is preliminary data.</text>
</comment>
<protein>
    <recommendedName>
        <fullName evidence="4">Leucyl/phenylalanyl-tRNA--protein transferase</fullName>
        <ecNumber evidence="4">2.3.2.6</ecNumber>
    </recommendedName>
    <alternativeName>
        <fullName evidence="4">L/F-transferase</fullName>
    </alternativeName>
    <alternativeName>
        <fullName evidence="4">Leucyltransferase</fullName>
    </alternativeName>
    <alternativeName>
        <fullName evidence="4">Phenyalanyltransferase</fullName>
    </alternativeName>
</protein>
<evidence type="ECO:0000313" key="6">
    <source>
        <dbReference type="Proteomes" id="UP001267878"/>
    </source>
</evidence>
<dbReference type="InterPro" id="IPR042203">
    <property type="entry name" value="Leu/Phe-tRNA_Trfase_C"/>
</dbReference>
<dbReference type="PANTHER" id="PTHR30098:SF2">
    <property type="entry name" value="LEUCYL_PHENYLALANYL-TRNA--PROTEIN TRANSFERASE"/>
    <property type="match status" value="1"/>
</dbReference>
<dbReference type="InterPro" id="IPR016181">
    <property type="entry name" value="Acyl_CoA_acyltransferase"/>
</dbReference>
<comment type="function">
    <text evidence="4">Functions in the N-end rule pathway of protein degradation where it conjugates Leu, Phe and, less efficiently, Met from aminoacyl-tRNAs to the N-termini of proteins containing an N-terminal arginine or lysine.</text>
</comment>
<evidence type="ECO:0000256" key="3">
    <source>
        <dbReference type="ARBA" id="ARBA00023315"/>
    </source>
</evidence>
<evidence type="ECO:0000313" key="5">
    <source>
        <dbReference type="EMBL" id="MDR7098685.1"/>
    </source>
</evidence>
<dbReference type="NCBIfam" id="TIGR00667">
    <property type="entry name" value="aat"/>
    <property type="match status" value="1"/>
</dbReference>
<dbReference type="PANTHER" id="PTHR30098">
    <property type="entry name" value="LEUCYL/PHENYLALANYL-TRNA--PROTEIN TRANSFERASE"/>
    <property type="match status" value="1"/>
</dbReference>
<evidence type="ECO:0000256" key="2">
    <source>
        <dbReference type="ARBA" id="ARBA00022679"/>
    </source>
</evidence>
<name>A0ABU1VMX4_9GAMM</name>
<dbReference type="InterPro" id="IPR042221">
    <property type="entry name" value="Leu/Phe-tRNA_Trfase_N"/>
</dbReference>
<evidence type="ECO:0000256" key="1">
    <source>
        <dbReference type="ARBA" id="ARBA00022490"/>
    </source>
</evidence>
<gene>
    <name evidence="4" type="primary">aat</name>
    <name evidence="5" type="ORF">J2X04_001032</name>
</gene>
<proteinExistence type="inferred from homology"/>
<organism evidence="5 6">
    <name type="scientific">Agrilutibacter niabensis</name>
    <dbReference type="NCBI Taxonomy" id="380628"/>
    <lineage>
        <taxon>Bacteria</taxon>
        <taxon>Pseudomonadati</taxon>
        <taxon>Pseudomonadota</taxon>
        <taxon>Gammaproteobacteria</taxon>
        <taxon>Lysobacterales</taxon>
        <taxon>Lysobacteraceae</taxon>
        <taxon>Agrilutibacter</taxon>
    </lineage>
</organism>
<comment type="subcellular location">
    <subcellularLocation>
        <location evidence="4">Cytoplasm</location>
    </subcellularLocation>
</comment>
<sequence>MGDDRGMTIRLPALSLDPHDPFPPADAALRHPDGLLAMGGDLAPARLLNAYRHGIFPWYSDEQPILWWCPDPRTVFQTDGVRLPSRFRRWLRRSDWVVRADTAFAQVIEACATTPRAGQRGTWITPDMRAAYEQMHRLGHCHSIEVFDGERLVGGLYGVVVGRMFFGESMFSAESGGSRVALTALAHRLREWGWPLLDAQVENDHLLSLGAELWSRERFLAAVTELTALPEPAVGWTQRFGTIAVAGLAPARRG</sequence>
<dbReference type="EC" id="2.3.2.6" evidence="4"/>
<keyword evidence="2 4" id="KW-0808">Transferase</keyword>
<dbReference type="EMBL" id="JAVDVW010000001">
    <property type="protein sequence ID" value="MDR7098685.1"/>
    <property type="molecule type" value="Genomic_DNA"/>
</dbReference>
<dbReference type="GO" id="GO:0008914">
    <property type="term" value="F:leucyl-tRNA--protein transferase activity"/>
    <property type="evidence" value="ECO:0007669"/>
    <property type="project" value="UniProtKB-EC"/>
</dbReference>
<dbReference type="SUPFAM" id="SSF55729">
    <property type="entry name" value="Acyl-CoA N-acyltransferases (Nat)"/>
    <property type="match status" value="1"/>
</dbReference>
<dbReference type="InterPro" id="IPR004616">
    <property type="entry name" value="Leu/Phe-tRNA_Trfase"/>
</dbReference>